<name>A0AAV4J5C4_9GAST</name>
<keyword evidence="1" id="KW-0812">Transmembrane</keyword>
<evidence type="ECO:0000256" key="1">
    <source>
        <dbReference type="SAM" id="Phobius"/>
    </source>
</evidence>
<sequence length="100" mass="11644">MSVKARTKGVFVFEPNHLDALHQWFTVFLYLCLKPVFYVLFVALDTLNFFIEDSSRHPERMDPSKIAKNQVKKVSSGEMVTIESFWQSSPVVLVFLRRFG</sequence>
<keyword evidence="1" id="KW-1133">Transmembrane helix</keyword>
<keyword evidence="1" id="KW-0472">Membrane</keyword>
<organism evidence="2 3">
    <name type="scientific">Elysia marginata</name>
    <dbReference type="NCBI Taxonomy" id="1093978"/>
    <lineage>
        <taxon>Eukaryota</taxon>
        <taxon>Metazoa</taxon>
        <taxon>Spiralia</taxon>
        <taxon>Lophotrochozoa</taxon>
        <taxon>Mollusca</taxon>
        <taxon>Gastropoda</taxon>
        <taxon>Heterobranchia</taxon>
        <taxon>Euthyneura</taxon>
        <taxon>Panpulmonata</taxon>
        <taxon>Sacoglossa</taxon>
        <taxon>Placobranchoidea</taxon>
        <taxon>Plakobranchidae</taxon>
        <taxon>Elysia</taxon>
    </lineage>
</organism>
<gene>
    <name evidence="2" type="ORF">ElyMa_003253800</name>
</gene>
<dbReference type="AlphaFoldDB" id="A0AAV4J5C4"/>
<protein>
    <submittedName>
        <fullName evidence="2">Family with sequence similarity 213, member B</fullName>
    </submittedName>
</protein>
<comment type="caution">
    <text evidence="2">The sequence shown here is derived from an EMBL/GenBank/DDBJ whole genome shotgun (WGS) entry which is preliminary data.</text>
</comment>
<dbReference type="Proteomes" id="UP000762676">
    <property type="component" value="Unassembled WGS sequence"/>
</dbReference>
<feature type="transmembrane region" description="Helical" evidence="1">
    <location>
        <begin position="27"/>
        <end position="51"/>
    </location>
</feature>
<keyword evidence="3" id="KW-1185">Reference proteome</keyword>
<dbReference type="EMBL" id="BMAT01006686">
    <property type="protein sequence ID" value="GFS18018.1"/>
    <property type="molecule type" value="Genomic_DNA"/>
</dbReference>
<evidence type="ECO:0000313" key="3">
    <source>
        <dbReference type="Proteomes" id="UP000762676"/>
    </source>
</evidence>
<proteinExistence type="predicted"/>
<reference evidence="2 3" key="1">
    <citation type="journal article" date="2021" name="Elife">
        <title>Chloroplast acquisition without the gene transfer in kleptoplastic sea slugs, Plakobranchus ocellatus.</title>
        <authorList>
            <person name="Maeda T."/>
            <person name="Takahashi S."/>
            <person name="Yoshida T."/>
            <person name="Shimamura S."/>
            <person name="Takaki Y."/>
            <person name="Nagai Y."/>
            <person name="Toyoda A."/>
            <person name="Suzuki Y."/>
            <person name="Arimoto A."/>
            <person name="Ishii H."/>
            <person name="Satoh N."/>
            <person name="Nishiyama T."/>
            <person name="Hasebe M."/>
            <person name="Maruyama T."/>
            <person name="Minagawa J."/>
            <person name="Obokata J."/>
            <person name="Shigenobu S."/>
        </authorList>
    </citation>
    <scope>NUCLEOTIDE SEQUENCE [LARGE SCALE GENOMIC DNA]</scope>
</reference>
<evidence type="ECO:0000313" key="2">
    <source>
        <dbReference type="EMBL" id="GFS18018.1"/>
    </source>
</evidence>
<accession>A0AAV4J5C4</accession>